<dbReference type="PANTHER" id="PTHR30290">
    <property type="entry name" value="PERIPLASMIC BINDING COMPONENT OF ABC TRANSPORTER"/>
    <property type="match status" value="1"/>
</dbReference>
<feature type="signal peptide" evidence="1">
    <location>
        <begin position="1"/>
        <end position="24"/>
    </location>
</feature>
<dbReference type="RefSeq" id="WP_086106293.1">
    <property type="nucleotide sequence ID" value="NZ_NEKB01000007.1"/>
</dbReference>
<protein>
    <submittedName>
        <fullName evidence="3">ABC transporter substrate-binding protein</fullName>
    </submittedName>
</protein>
<dbReference type="PANTHER" id="PTHR30290:SF65">
    <property type="entry name" value="MONOACYL PHOSPHATIDYLINOSITOL TETRAMANNOSIDE-BINDING PROTEIN LPQW-RELATED"/>
    <property type="match status" value="1"/>
</dbReference>
<evidence type="ECO:0000256" key="1">
    <source>
        <dbReference type="SAM" id="SignalP"/>
    </source>
</evidence>
<dbReference type="SUPFAM" id="SSF53850">
    <property type="entry name" value="Periplasmic binding protein-like II"/>
    <property type="match status" value="1"/>
</dbReference>
<name>A0A1Y2T0V8_9BIFI</name>
<dbReference type="CDD" id="cd08501">
    <property type="entry name" value="PBP2_Lpqw"/>
    <property type="match status" value="1"/>
</dbReference>
<evidence type="ECO:0000313" key="4">
    <source>
        <dbReference type="Proteomes" id="UP000243540"/>
    </source>
</evidence>
<gene>
    <name evidence="3" type="ORF">B9T39_02710</name>
</gene>
<dbReference type="OrthoDB" id="7888869at2"/>
<evidence type="ECO:0000313" key="3">
    <source>
        <dbReference type="EMBL" id="OTA29534.1"/>
    </source>
</evidence>
<dbReference type="Pfam" id="PF00496">
    <property type="entry name" value="SBP_bac_5"/>
    <property type="match status" value="1"/>
</dbReference>
<organism evidence="3 4">
    <name type="scientific">Alloscardovia macacae</name>
    <dbReference type="NCBI Taxonomy" id="1160091"/>
    <lineage>
        <taxon>Bacteria</taxon>
        <taxon>Bacillati</taxon>
        <taxon>Actinomycetota</taxon>
        <taxon>Actinomycetes</taxon>
        <taxon>Bifidobacteriales</taxon>
        <taxon>Bifidobacteriaceae</taxon>
        <taxon>Alloscardovia</taxon>
    </lineage>
</organism>
<evidence type="ECO:0000259" key="2">
    <source>
        <dbReference type="Pfam" id="PF00496"/>
    </source>
</evidence>
<dbReference type="PROSITE" id="PS51257">
    <property type="entry name" value="PROKAR_LIPOPROTEIN"/>
    <property type="match status" value="1"/>
</dbReference>
<accession>A0A1Y2T0V8</accession>
<comment type="caution">
    <text evidence="3">The sequence shown here is derived from an EMBL/GenBank/DDBJ whole genome shotgun (WGS) entry which is preliminary data.</text>
</comment>
<reference evidence="3 4" key="1">
    <citation type="submission" date="2017-04" db="EMBL/GenBank/DDBJ databases">
        <title>Draft genome sequences of Alloscardovia macacae UMA81211 and UMA81212 isolated from the feces of a rhesus macaque (Macaca mulatta).</title>
        <authorList>
            <person name="Albert K."/>
            <person name="Sela D.A."/>
        </authorList>
    </citation>
    <scope>NUCLEOTIDE SEQUENCE [LARGE SCALE GENOMIC DNA]</scope>
    <source>
        <strain evidence="3 4">UMA81212</strain>
    </source>
</reference>
<dbReference type="GO" id="GO:0015833">
    <property type="term" value="P:peptide transport"/>
    <property type="evidence" value="ECO:0007669"/>
    <property type="project" value="TreeGrafter"/>
</dbReference>
<dbReference type="Proteomes" id="UP000243540">
    <property type="component" value="Unassembled WGS sequence"/>
</dbReference>
<proteinExistence type="predicted"/>
<dbReference type="InterPro" id="IPR000914">
    <property type="entry name" value="SBP_5_dom"/>
</dbReference>
<dbReference type="Gene3D" id="3.10.105.10">
    <property type="entry name" value="Dipeptide-binding Protein, Domain 3"/>
    <property type="match status" value="1"/>
</dbReference>
<dbReference type="STRING" id="1160091.B9T39_02710"/>
<dbReference type="Gene3D" id="3.40.190.10">
    <property type="entry name" value="Periplasmic binding protein-like II"/>
    <property type="match status" value="1"/>
</dbReference>
<dbReference type="AlphaFoldDB" id="A0A1Y2T0V8"/>
<dbReference type="GO" id="GO:1904680">
    <property type="term" value="F:peptide transmembrane transporter activity"/>
    <property type="evidence" value="ECO:0007669"/>
    <property type="project" value="TreeGrafter"/>
</dbReference>
<sequence length="575" mass="63458">MRELGWKKLISSTAAVTALALALAGCGAGSNGANQAEGAEEPAAGFEADYKGAYPMPSKTKAYDNTQDRDNVKDGGTLNIATTYTSNWNSMSVEGNTGYMSMLWSWYMPQVATLDLKGNLTWNKDYITKVEKTSENPLTIKFTLNDQAKWNDGTDFDWTAFESTWKVMNGQDANYSPASTEGFEDIESVTQGATAKEAVVTFKQPFYPWEILFTSLYPPQALDANTYTNGWIDNPHPEWGAGPFTVQSADKDSVTFVRNEKWWGNKPKLDKVVVKYMEATAEVNAFKNGELDATDFSNNNTLQTVKSRKDIQIRLGYDNAVAVYMLNGKSEHLKDDAVRKAVVQAFDRETMNKVRFQGLNWTPEEPGSEVFPVYEEGYENNLPEEAKKVDTKGAKATLESDGYKMGSDGYYAKGGKTLDIRYTYFSDSAVQTNMAKAFAQMMKAAGIKVTLENRDGSKFSDTVNNGDYEVLPMAWQSNSPWGQINITQLYGSKSESNYSFIGSDEVDKLAQVPGTIPDQLQAVKAANKAEKAALKLFGSIPISISPKFTAVTKGLANWGPSGFKTTLPENVGWQK</sequence>
<dbReference type="InterPro" id="IPR039424">
    <property type="entry name" value="SBP_5"/>
</dbReference>
<feature type="domain" description="Solute-binding protein family 5" evidence="2">
    <location>
        <begin position="128"/>
        <end position="494"/>
    </location>
</feature>
<keyword evidence="1" id="KW-0732">Signal</keyword>
<feature type="chain" id="PRO_5038486145" evidence="1">
    <location>
        <begin position="25"/>
        <end position="575"/>
    </location>
</feature>
<dbReference type="EMBL" id="NEKC01000005">
    <property type="protein sequence ID" value="OTA29534.1"/>
    <property type="molecule type" value="Genomic_DNA"/>
</dbReference>